<dbReference type="OrthoDB" id="303606at2759"/>
<keyword evidence="4" id="KW-0472">Membrane</keyword>
<evidence type="ECO:0000256" key="2">
    <source>
        <dbReference type="ARBA" id="ARBA00022692"/>
    </source>
</evidence>
<dbReference type="GO" id="GO:0032934">
    <property type="term" value="F:sterol binding"/>
    <property type="evidence" value="ECO:0007669"/>
    <property type="project" value="TreeGrafter"/>
</dbReference>
<comment type="subcellular location">
    <subcellularLocation>
        <location evidence="1">Membrane</location>
        <topology evidence="1">Single-pass membrane protein</topology>
    </subcellularLocation>
</comment>
<dbReference type="GO" id="GO:0005886">
    <property type="term" value="C:plasma membrane"/>
    <property type="evidence" value="ECO:0007669"/>
    <property type="project" value="TreeGrafter"/>
</dbReference>
<dbReference type="Pfam" id="PF02893">
    <property type="entry name" value="GRAM"/>
    <property type="match status" value="1"/>
</dbReference>
<dbReference type="InterPro" id="IPR051482">
    <property type="entry name" value="Cholesterol_transport"/>
</dbReference>
<evidence type="ECO:0000256" key="1">
    <source>
        <dbReference type="ARBA" id="ARBA00004167"/>
    </source>
</evidence>
<evidence type="ECO:0000313" key="6">
    <source>
        <dbReference type="EMBL" id="CDW71645.1"/>
    </source>
</evidence>
<dbReference type="GO" id="GO:0005789">
    <property type="term" value="C:endoplasmic reticulum membrane"/>
    <property type="evidence" value="ECO:0007669"/>
    <property type="project" value="TreeGrafter"/>
</dbReference>
<dbReference type="Pfam" id="PF16016">
    <property type="entry name" value="VASt"/>
    <property type="match status" value="1"/>
</dbReference>
<dbReference type="GO" id="GO:0120015">
    <property type="term" value="F:sterol transfer activity"/>
    <property type="evidence" value="ECO:0007669"/>
    <property type="project" value="TreeGrafter"/>
</dbReference>
<accession>A0A077ZQH6</accession>
<evidence type="ECO:0000256" key="4">
    <source>
        <dbReference type="ARBA" id="ARBA00023136"/>
    </source>
</evidence>
<dbReference type="InParanoid" id="A0A077ZQH6"/>
<dbReference type="AlphaFoldDB" id="A0A077ZQH6"/>
<reference evidence="6 7" key="1">
    <citation type="submission" date="2014-06" db="EMBL/GenBank/DDBJ databases">
        <authorList>
            <person name="Swart Estienne"/>
        </authorList>
    </citation>
    <scope>NUCLEOTIDE SEQUENCE [LARGE SCALE GENOMIC DNA]</scope>
    <source>
        <strain evidence="6 7">130c</strain>
    </source>
</reference>
<dbReference type="PROSITE" id="PS51778">
    <property type="entry name" value="VAST"/>
    <property type="match status" value="1"/>
</dbReference>
<dbReference type="InterPro" id="IPR011993">
    <property type="entry name" value="PH-like_dom_sf"/>
</dbReference>
<dbReference type="GO" id="GO:0032366">
    <property type="term" value="P:intracellular sterol transport"/>
    <property type="evidence" value="ECO:0007669"/>
    <property type="project" value="TreeGrafter"/>
</dbReference>
<dbReference type="PANTHER" id="PTHR23319:SF4">
    <property type="entry name" value="GRAM DOMAIN CONTAINING 1B, ISOFORM E"/>
    <property type="match status" value="1"/>
</dbReference>
<gene>
    <name evidence="6" type="primary">Contig14211.g15143</name>
    <name evidence="6" type="ORF">STYLEM_592</name>
</gene>
<keyword evidence="2" id="KW-0812">Transmembrane</keyword>
<evidence type="ECO:0000259" key="5">
    <source>
        <dbReference type="PROSITE" id="PS51778"/>
    </source>
</evidence>
<dbReference type="EMBL" id="CCKQ01000565">
    <property type="protein sequence ID" value="CDW71645.1"/>
    <property type="molecule type" value="Genomic_DNA"/>
</dbReference>
<sequence>MLGQETKVVIQIKKIQYLKKAKSLGLLQNAIKLYLEDQKKYFFKRIKRRDQTFDMIQRLWYVESPYAKNSSLKNTFNFQPESLHRNDIDEEDELSDDPVVKFYDAEQFTKRRSMSIDESMRLTNLLPGQKTEEQQLNLLNVKSNGKKAYMGSFDPRTIRLDTNYFRSTISKNPQTSGRELFAINSPQKQADPQSMLIPVQPKIQRIITDKELDNHLSTFMPPLGHQELGRACLNISVKEFYDYFIRDNAQFAFDIYFIARGEKKINNQEWNSTIDDNFKNSFGLKPLLHKILFVEMQMKDNTFVKVSPTTKNYLLLQKEDNMLNLRIFNQMKDVPYCDYFNTEENWIITSPNSEDNSRCVIRSTFQVVFKKSTMFKGRIESNATLATKTNFTHYCSWVQEKIKAINISKNVKQVSNEINEIQNQESLYHTVEDMKIKIY</sequence>
<keyword evidence="7" id="KW-1185">Reference proteome</keyword>
<dbReference type="PANTHER" id="PTHR23319">
    <property type="entry name" value="GRAM DOMAIN CONTAINING 1B, ISOFORM E"/>
    <property type="match status" value="1"/>
</dbReference>
<dbReference type="Proteomes" id="UP000039865">
    <property type="component" value="Unassembled WGS sequence"/>
</dbReference>
<name>A0A077ZQH6_STYLE</name>
<dbReference type="Gene3D" id="2.30.29.30">
    <property type="entry name" value="Pleckstrin-homology domain (PH domain)/Phosphotyrosine-binding domain (PTB)"/>
    <property type="match status" value="1"/>
</dbReference>
<dbReference type="InterPro" id="IPR031968">
    <property type="entry name" value="VASt"/>
</dbReference>
<organism evidence="6 7">
    <name type="scientific">Stylonychia lemnae</name>
    <name type="common">Ciliate</name>
    <dbReference type="NCBI Taxonomy" id="5949"/>
    <lineage>
        <taxon>Eukaryota</taxon>
        <taxon>Sar</taxon>
        <taxon>Alveolata</taxon>
        <taxon>Ciliophora</taxon>
        <taxon>Intramacronucleata</taxon>
        <taxon>Spirotrichea</taxon>
        <taxon>Stichotrichia</taxon>
        <taxon>Sporadotrichida</taxon>
        <taxon>Oxytrichidae</taxon>
        <taxon>Stylonychinae</taxon>
        <taxon>Stylonychia</taxon>
    </lineage>
</organism>
<evidence type="ECO:0000256" key="3">
    <source>
        <dbReference type="ARBA" id="ARBA00022989"/>
    </source>
</evidence>
<dbReference type="GO" id="GO:0140268">
    <property type="term" value="C:endoplasmic reticulum-plasma membrane contact site"/>
    <property type="evidence" value="ECO:0007669"/>
    <property type="project" value="TreeGrafter"/>
</dbReference>
<feature type="domain" description="VASt" evidence="5">
    <location>
        <begin position="223"/>
        <end position="406"/>
    </location>
</feature>
<protein>
    <recommendedName>
        <fullName evidence="5">VASt domain-containing protein</fullName>
    </recommendedName>
</protein>
<dbReference type="InterPro" id="IPR004182">
    <property type="entry name" value="GRAM"/>
</dbReference>
<proteinExistence type="predicted"/>
<evidence type="ECO:0000313" key="7">
    <source>
        <dbReference type="Proteomes" id="UP000039865"/>
    </source>
</evidence>
<keyword evidence="3" id="KW-1133">Transmembrane helix</keyword>